<evidence type="ECO:0000256" key="9">
    <source>
        <dbReference type="ARBA" id="ARBA00022763"/>
    </source>
</evidence>
<evidence type="ECO:0000256" key="3">
    <source>
        <dbReference type="ARBA" id="ARBA00006388"/>
    </source>
</evidence>
<dbReference type="SMART" id="SM00504">
    <property type="entry name" value="Ubox"/>
    <property type="match status" value="1"/>
</dbReference>
<comment type="similarity">
    <text evidence="3 16">Belongs to the WD repeat PRP19 family.</text>
</comment>
<evidence type="ECO:0000256" key="13">
    <source>
        <dbReference type="ARBA" id="ARBA00023204"/>
    </source>
</evidence>
<keyword evidence="11" id="KW-0697">Rotamase</keyword>
<comment type="subunit">
    <text evidence="16">Homotetramer.</text>
</comment>
<keyword evidence="13 16" id="KW-0234">DNA repair</keyword>
<evidence type="ECO:0000256" key="15">
    <source>
        <dbReference type="PROSITE-ProRule" id="PRU00221"/>
    </source>
</evidence>
<evidence type="ECO:0000256" key="16">
    <source>
        <dbReference type="RuleBase" id="RU367101"/>
    </source>
</evidence>
<name>A0ABR2I4E7_9PEZI</name>
<dbReference type="PROSITE" id="PS51698">
    <property type="entry name" value="U_BOX"/>
    <property type="match status" value="1"/>
</dbReference>
<keyword evidence="5 16" id="KW-0507">mRNA processing</keyword>
<dbReference type="CDD" id="cd16656">
    <property type="entry name" value="RING-Ubox_PRP19"/>
    <property type="match status" value="1"/>
</dbReference>
<dbReference type="InterPro" id="IPR003613">
    <property type="entry name" value="Ubox_domain"/>
</dbReference>
<evidence type="ECO:0000256" key="14">
    <source>
        <dbReference type="ARBA" id="ARBA00023242"/>
    </source>
</evidence>
<evidence type="ECO:0000313" key="20">
    <source>
        <dbReference type="Proteomes" id="UP001390339"/>
    </source>
</evidence>
<protein>
    <recommendedName>
        <fullName evidence="16">Pre-mRNA-processing factor 19</fullName>
        <ecNumber evidence="16">2.3.2.27</ecNumber>
    </recommendedName>
</protein>
<keyword evidence="14 16" id="KW-0539">Nucleus</keyword>
<gene>
    <name evidence="19" type="ORF">PGQ11_012931</name>
</gene>
<keyword evidence="10 16" id="KW-0833">Ubl conjugation pathway</keyword>
<dbReference type="InterPro" id="IPR013083">
    <property type="entry name" value="Znf_RING/FYVE/PHD"/>
</dbReference>
<dbReference type="PANTHER" id="PTHR43995">
    <property type="entry name" value="PRE-MRNA-PROCESSING FACTOR 19"/>
    <property type="match status" value="1"/>
</dbReference>
<evidence type="ECO:0000256" key="10">
    <source>
        <dbReference type="ARBA" id="ARBA00022786"/>
    </source>
</evidence>
<dbReference type="InterPro" id="IPR038959">
    <property type="entry name" value="Prp19"/>
</dbReference>
<proteinExistence type="inferred from homology"/>
<dbReference type="InterPro" id="IPR001680">
    <property type="entry name" value="WD40_rpt"/>
</dbReference>
<reference evidence="19 20" key="1">
    <citation type="journal article" date="2024" name="IMA Fungus">
        <title>Apiospora arundinis, a panoply of carbohydrate-active enzymes and secondary metabolites.</title>
        <authorList>
            <person name="Sorensen T."/>
            <person name="Petersen C."/>
            <person name="Muurmann A.T."/>
            <person name="Christiansen J.V."/>
            <person name="Brundto M.L."/>
            <person name="Overgaard C.K."/>
            <person name="Boysen A.T."/>
            <person name="Wollenberg R.D."/>
            <person name="Larsen T.O."/>
            <person name="Sorensen J.L."/>
            <person name="Nielsen K.L."/>
            <person name="Sondergaard T.E."/>
        </authorList>
    </citation>
    <scope>NUCLEOTIDE SEQUENCE [LARGE SCALE GENOMIC DNA]</scope>
    <source>
        <strain evidence="19 20">AAU 773</strain>
    </source>
</reference>
<dbReference type="Pfam" id="PF08606">
    <property type="entry name" value="Prp19"/>
    <property type="match status" value="1"/>
</dbReference>
<dbReference type="InterPro" id="IPR013915">
    <property type="entry name" value="Prp19_cc"/>
</dbReference>
<feature type="domain" description="U-box" evidence="18">
    <location>
        <begin position="1"/>
        <end position="70"/>
    </location>
</feature>
<evidence type="ECO:0000313" key="19">
    <source>
        <dbReference type="EMBL" id="KAK8857019.1"/>
    </source>
</evidence>
<dbReference type="PANTHER" id="PTHR43995:SF1">
    <property type="entry name" value="PRE-MRNA-PROCESSING FACTOR 19"/>
    <property type="match status" value="1"/>
</dbReference>
<keyword evidence="20" id="KW-1185">Reference proteome</keyword>
<dbReference type="Proteomes" id="UP001390339">
    <property type="component" value="Unassembled WGS sequence"/>
</dbReference>
<comment type="function">
    <text evidence="16">Ubiquitin-protein ligase which is mainly involved pre-mRNA splicing and DNA repair. Required for pre-mRNA splicing as component of the spliceosome.</text>
</comment>
<dbReference type="InterPro" id="IPR036322">
    <property type="entry name" value="WD40_repeat_dom_sf"/>
</dbReference>
<keyword evidence="7 16" id="KW-0747">Spliceosome</keyword>
<evidence type="ECO:0000256" key="7">
    <source>
        <dbReference type="ARBA" id="ARBA00022728"/>
    </source>
</evidence>
<sequence length="482" mass="51662">MLCAISGEPPAEPVISKLSGNVFEKRLIEKWIEENGKDPITGDDLTIDDLMPVKTARVVRPRPPTLTSIPALLSTFQNEWDSMALESFNLREQLQRTREELSTALYQNDAAVRVIARLSRERDEARNALSKVSVSNGNNAGAAQAGADSMAIDSDVLPTEMVEVVEETQKSLSKSRKKRPIPEGTATSADISSYAVQEDFASPVVDMSTFSYKDGLAAIAGQTGTVCVYEPAQANVKFALSLQEPVTTSTWVDNKSVLATASGAVKVFVEGEMIASFSEHAGPVTGLAVHPSRQILASVGSDKSIVFYDLQGNKRAARIFTDSALTTCAFHPDGHLFAAGTASGEIKVFMTATCEQATSFSLGAPVHAIVFSENGFWFAAAGKDGNSVTIFDIRKEGDAAKVKTFEIGGVVESIAWDYSQQFLAIGGPTGIVVQHYAKSSKTWNEILNMSDFPAKSLEWGANATQLVAADQGGKLAIFTTKE</sequence>
<dbReference type="SUPFAM" id="SSF50978">
    <property type="entry name" value="WD40 repeat-like"/>
    <property type="match status" value="1"/>
</dbReference>
<feature type="coiled-coil region" evidence="17">
    <location>
        <begin position="108"/>
        <end position="135"/>
    </location>
</feature>
<dbReference type="SMART" id="SM00320">
    <property type="entry name" value="WD40"/>
    <property type="match status" value="6"/>
</dbReference>
<dbReference type="Gene3D" id="3.30.40.10">
    <property type="entry name" value="Zinc/RING finger domain, C3HC4 (zinc finger)"/>
    <property type="match status" value="1"/>
</dbReference>
<dbReference type="PROSITE" id="PS50082">
    <property type="entry name" value="WD_REPEATS_2"/>
    <property type="match status" value="1"/>
</dbReference>
<evidence type="ECO:0000256" key="1">
    <source>
        <dbReference type="ARBA" id="ARBA00004123"/>
    </source>
</evidence>
<dbReference type="Pfam" id="PF00400">
    <property type="entry name" value="WD40"/>
    <property type="match status" value="2"/>
</dbReference>
<evidence type="ECO:0000256" key="12">
    <source>
        <dbReference type="ARBA" id="ARBA00023187"/>
    </source>
</evidence>
<comment type="caution">
    <text evidence="19">The sequence shown here is derived from an EMBL/GenBank/DDBJ whole genome shotgun (WGS) entry which is preliminary data.</text>
</comment>
<organism evidence="19 20">
    <name type="scientific">Apiospora arundinis</name>
    <dbReference type="NCBI Taxonomy" id="335852"/>
    <lineage>
        <taxon>Eukaryota</taxon>
        <taxon>Fungi</taxon>
        <taxon>Dikarya</taxon>
        <taxon>Ascomycota</taxon>
        <taxon>Pezizomycotina</taxon>
        <taxon>Sordariomycetes</taxon>
        <taxon>Xylariomycetidae</taxon>
        <taxon>Amphisphaeriales</taxon>
        <taxon>Apiosporaceae</taxon>
        <taxon>Apiospora</taxon>
    </lineage>
</organism>
<keyword evidence="9 16" id="KW-0227">DNA damage</keyword>
<comment type="catalytic activity">
    <reaction evidence="16">
        <text>S-ubiquitinyl-[E2 ubiquitin-conjugating enzyme]-L-cysteine + [acceptor protein]-L-lysine = [E2 ubiquitin-conjugating enzyme]-L-cysteine + N(6)-ubiquitinyl-[acceptor protein]-L-lysine.</text>
        <dbReference type="EC" id="2.3.2.27"/>
    </reaction>
</comment>
<evidence type="ECO:0000256" key="5">
    <source>
        <dbReference type="ARBA" id="ARBA00022664"/>
    </source>
</evidence>
<evidence type="ECO:0000256" key="6">
    <source>
        <dbReference type="ARBA" id="ARBA00022679"/>
    </source>
</evidence>
<dbReference type="EMBL" id="JAPCWZ010000007">
    <property type="protein sequence ID" value="KAK8857019.1"/>
    <property type="molecule type" value="Genomic_DNA"/>
</dbReference>
<keyword evidence="17" id="KW-0175">Coiled coil</keyword>
<evidence type="ECO:0000256" key="8">
    <source>
        <dbReference type="ARBA" id="ARBA00022737"/>
    </source>
</evidence>
<evidence type="ECO:0000256" key="4">
    <source>
        <dbReference type="ARBA" id="ARBA00022574"/>
    </source>
</evidence>
<accession>A0ABR2I4E7</accession>
<evidence type="ECO:0000256" key="11">
    <source>
        <dbReference type="ARBA" id="ARBA00023110"/>
    </source>
</evidence>
<dbReference type="InterPro" id="IPR015943">
    <property type="entry name" value="WD40/YVTN_repeat-like_dom_sf"/>
</dbReference>
<dbReference type="Gene3D" id="2.130.10.10">
    <property type="entry name" value="YVTN repeat-like/Quinoprotein amine dehydrogenase"/>
    <property type="match status" value="1"/>
</dbReference>
<keyword evidence="4 15" id="KW-0853">WD repeat</keyword>
<comment type="pathway">
    <text evidence="2 16">Protein modification; protein ubiquitination.</text>
</comment>
<keyword evidence="8" id="KW-0677">Repeat</keyword>
<keyword evidence="11" id="KW-0413">Isomerase</keyword>
<feature type="repeat" description="WD" evidence="15">
    <location>
        <begin position="277"/>
        <end position="318"/>
    </location>
</feature>
<evidence type="ECO:0000259" key="18">
    <source>
        <dbReference type="PROSITE" id="PS51698"/>
    </source>
</evidence>
<comment type="subcellular location">
    <subcellularLocation>
        <location evidence="1 16">Nucleus</location>
    </subcellularLocation>
</comment>
<evidence type="ECO:0000256" key="17">
    <source>
        <dbReference type="SAM" id="Coils"/>
    </source>
</evidence>
<dbReference type="EC" id="2.3.2.27" evidence="16"/>
<dbReference type="InterPro" id="IPR055340">
    <property type="entry name" value="RING-Ubox_PRP19"/>
</dbReference>
<keyword evidence="12 16" id="KW-0508">mRNA splicing</keyword>
<dbReference type="SUPFAM" id="SSF57850">
    <property type="entry name" value="RING/U-box"/>
    <property type="match status" value="1"/>
</dbReference>
<evidence type="ECO:0000256" key="2">
    <source>
        <dbReference type="ARBA" id="ARBA00004906"/>
    </source>
</evidence>
<keyword evidence="6 16" id="KW-0808">Transferase</keyword>